<organism evidence="2 3">
    <name type="scientific">Pedobacter nutrimenti</name>
    <dbReference type="NCBI Taxonomy" id="1241337"/>
    <lineage>
        <taxon>Bacteria</taxon>
        <taxon>Pseudomonadati</taxon>
        <taxon>Bacteroidota</taxon>
        <taxon>Sphingobacteriia</taxon>
        <taxon>Sphingobacteriales</taxon>
        <taxon>Sphingobacteriaceae</taxon>
        <taxon>Pedobacter</taxon>
    </lineage>
</organism>
<evidence type="ECO:0000313" key="3">
    <source>
        <dbReference type="Proteomes" id="UP000248198"/>
    </source>
</evidence>
<name>A0A318UKX9_9SPHI</name>
<dbReference type="CDD" id="cd00146">
    <property type="entry name" value="PKD"/>
    <property type="match status" value="2"/>
</dbReference>
<dbReference type="PROSITE" id="PS51257">
    <property type="entry name" value="PROKAR_LIPOPROTEIN"/>
    <property type="match status" value="1"/>
</dbReference>
<reference evidence="2 3" key="1">
    <citation type="submission" date="2018-06" db="EMBL/GenBank/DDBJ databases">
        <title>Genomic Encyclopedia of Archaeal and Bacterial Type Strains, Phase II (KMG-II): from individual species to whole genera.</title>
        <authorList>
            <person name="Goeker M."/>
        </authorList>
    </citation>
    <scope>NUCLEOTIDE SEQUENCE [LARGE SCALE GENOMIC DNA]</scope>
    <source>
        <strain evidence="2 3">DSM 27372</strain>
    </source>
</reference>
<dbReference type="SUPFAM" id="SSF63825">
    <property type="entry name" value="YWTD domain"/>
    <property type="match status" value="1"/>
</dbReference>
<gene>
    <name evidence="2" type="ORF">B0O44_10132</name>
</gene>
<protein>
    <submittedName>
        <fullName evidence="2">PKD domain-containing protein</fullName>
    </submittedName>
</protein>
<dbReference type="EMBL" id="QKLU01000001">
    <property type="protein sequence ID" value="PYF76561.1"/>
    <property type="molecule type" value="Genomic_DNA"/>
</dbReference>
<keyword evidence="3" id="KW-1185">Reference proteome</keyword>
<dbReference type="PROSITE" id="PS50093">
    <property type="entry name" value="PKD"/>
    <property type="match status" value="1"/>
</dbReference>
<proteinExistence type="predicted"/>
<dbReference type="InterPro" id="IPR022409">
    <property type="entry name" value="PKD/Chitinase_dom"/>
</dbReference>
<feature type="domain" description="PKD" evidence="1">
    <location>
        <begin position="139"/>
        <end position="204"/>
    </location>
</feature>
<comment type="caution">
    <text evidence="2">The sequence shown here is derived from an EMBL/GenBank/DDBJ whole genome shotgun (WGS) entry which is preliminary data.</text>
</comment>
<dbReference type="Proteomes" id="UP000248198">
    <property type="component" value="Unassembled WGS sequence"/>
</dbReference>
<dbReference type="AlphaFoldDB" id="A0A318UKX9"/>
<dbReference type="Gene3D" id="2.60.40.10">
    <property type="entry name" value="Immunoglobulins"/>
    <property type="match status" value="2"/>
</dbReference>
<evidence type="ECO:0000313" key="2">
    <source>
        <dbReference type="EMBL" id="PYF76561.1"/>
    </source>
</evidence>
<evidence type="ECO:0000259" key="1">
    <source>
        <dbReference type="PROSITE" id="PS50093"/>
    </source>
</evidence>
<dbReference type="InterPro" id="IPR035986">
    <property type="entry name" value="PKD_dom_sf"/>
</dbReference>
<dbReference type="SUPFAM" id="SSF49299">
    <property type="entry name" value="PKD domain"/>
    <property type="match status" value="2"/>
</dbReference>
<dbReference type="SMART" id="SM00089">
    <property type="entry name" value="PKD"/>
    <property type="match status" value="2"/>
</dbReference>
<dbReference type="OrthoDB" id="1488789at2"/>
<dbReference type="Pfam" id="PF18911">
    <property type="entry name" value="PKD_4"/>
    <property type="match status" value="1"/>
</dbReference>
<dbReference type="RefSeq" id="WP_110826684.1">
    <property type="nucleotide sequence ID" value="NZ_QKLU01000001.1"/>
</dbReference>
<dbReference type="InterPro" id="IPR013783">
    <property type="entry name" value="Ig-like_fold"/>
</dbReference>
<sequence>MIKIFKISFLMVLLCILAGCKKDTIGRGSQDSDVAVNFDVPAGDVFAPAKVLLVNRSKHATEYQWDFTGGKQLTKSGLKDLSTSTGLTPDTIFYELPGTYDIKLTVKYADGSSKFVNKQLLVKKQQPQIIVPDNILFLQEVEFKASVFKYPGKTVTYNWDFGDGQVSTLEKPKITYAKAGTYTVKLTVNDGQETLTATRVIGVQGELVKALFFSDVKTGKLYKQFFTQKQAPQPIQLPAAVGLHPWSLTVTGEKVVISNTGANVLFTAAANADGRIFSVDLNGGSDKTITTATGTYADDPFASTVDNNGNVWWLSRNTSVPGMRSIALESADGPYPAPKFALTAAQAGTTSVFGWIDGGIQIVNNEIWYTKHGSAGKGLYRISTTGTFIQTVPGFKDLKIRTFAVDTKNSKIYFVINFLGGGYDKGFYSANLDGTDIRLIDAMANFSTEGGANEMTSVTGIAIDNAPDDGSAGYVYYGYRDASDVNASGVVVGSGSNSGVKRYALNGTKPAEFFIKGFIPYGIAIDHVKRGTN</sequence>
<accession>A0A318UKX9</accession>
<dbReference type="InterPro" id="IPR000601">
    <property type="entry name" value="PKD_dom"/>
</dbReference>